<feature type="transmembrane region" description="Helical" evidence="8">
    <location>
        <begin position="369"/>
        <end position="389"/>
    </location>
</feature>
<comment type="subcellular location">
    <subcellularLocation>
        <location evidence="8">Cell inner membrane</location>
        <topology evidence="8">Multi-pass membrane protein</topology>
    </subcellularLocation>
    <subcellularLocation>
        <location evidence="1">Cell membrane</location>
        <topology evidence="1">Multi-pass membrane protein</topology>
    </subcellularLocation>
</comment>
<feature type="transmembrane region" description="Helical" evidence="8">
    <location>
        <begin position="133"/>
        <end position="157"/>
    </location>
</feature>
<evidence type="ECO:0000313" key="11">
    <source>
        <dbReference type="Proteomes" id="UP001314635"/>
    </source>
</evidence>
<dbReference type="RefSeq" id="WP_172242030.1">
    <property type="nucleotide sequence ID" value="NZ_JABFDP010000036.1"/>
</dbReference>
<keyword evidence="11" id="KW-1185">Reference proteome</keyword>
<keyword evidence="4" id="KW-1003">Cell membrane</keyword>
<dbReference type="PANTHER" id="PTHR23502:SF132">
    <property type="entry name" value="POLYAMINE TRANSPORTER 2-RELATED"/>
    <property type="match status" value="1"/>
</dbReference>
<feature type="transmembrane region" description="Helical" evidence="8">
    <location>
        <begin position="308"/>
        <end position="330"/>
    </location>
</feature>
<dbReference type="InterPro" id="IPR036259">
    <property type="entry name" value="MFS_trans_sf"/>
</dbReference>
<dbReference type="InterPro" id="IPR020846">
    <property type="entry name" value="MFS_dom"/>
</dbReference>
<feature type="transmembrane region" description="Helical" evidence="8">
    <location>
        <begin position="213"/>
        <end position="237"/>
    </location>
</feature>
<feature type="transmembrane region" description="Helical" evidence="8">
    <location>
        <begin position="342"/>
        <end position="363"/>
    </location>
</feature>
<evidence type="ECO:0000259" key="9">
    <source>
        <dbReference type="PROSITE" id="PS50850"/>
    </source>
</evidence>
<accession>A0ABS5GBM2</accession>
<dbReference type="InterPro" id="IPR011701">
    <property type="entry name" value="MFS"/>
</dbReference>
<feature type="transmembrane region" description="Helical" evidence="8">
    <location>
        <begin position="163"/>
        <end position="183"/>
    </location>
</feature>
<dbReference type="NCBIfam" id="TIGR00710">
    <property type="entry name" value="efflux_Bcr_CflA"/>
    <property type="match status" value="1"/>
</dbReference>
<feature type="transmembrane region" description="Helical" evidence="8">
    <location>
        <begin position="279"/>
        <end position="302"/>
    </location>
</feature>
<keyword evidence="8" id="KW-0997">Cell inner membrane</keyword>
<feature type="transmembrane region" description="Helical" evidence="8">
    <location>
        <begin position="100"/>
        <end position="121"/>
    </location>
</feature>
<dbReference type="Pfam" id="PF07690">
    <property type="entry name" value="MFS_1"/>
    <property type="match status" value="1"/>
</dbReference>
<dbReference type="PRINTS" id="PR01035">
    <property type="entry name" value="TCRTETA"/>
</dbReference>
<dbReference type="InterPro" id="IPR004812">
    <property type="entry name" value="Efflux_drug-R_Bcr/CmlA"/>
</dbReference>
<evidence type="ECO:0000256" key="7">
    <source>
        <dbReference type="ARBA" id="ARBA00023136"/>
    </source>
</evidence>
<sequence length="402" mass="41401">MTQSVPFSVAVALGLITLLAPVSVDMYLPSLPVMAEEMNTTYPAMQLTLMVFLLAMGAGQIVFGPVIDAYGRRRPLLVALAIFVVVSLCAAVAHSVEALLLARLLQGLAASLAIVTAMSTVRDIASGVAAVQIFALLMTIQGLGPVMAPVLGGMIGAGLGWRAVFYFLAALGAIVLANTFTRLPESLPPNKRSSLHPVQVWRTYVSIVMDRRFLVPGLALSGVFFILFGYIGGASYVYQSFYGLPSREFGFIFGATGIAVLIGAIICARLVKTFDVERLALAGVLAMLGGALIGWVSVLVGIGLPGIVAGMILTLAGLGTAEATLTSIALASRASALGASTALLGAVPLVLGAAATPLAALLAEIGPAWWLAFLALAGVVTAGLTLASLRMVAGQGVRVVQH</sequence>
<organism evidence="10 11">
    <name type="scientific">Bradyrhizobium denitrificans</name>
    <dbReference type="NCBI Taxonomy" id="2734912"/>
    <lineage>
        <taxon>Bacteria</taxon>
        <taxon>Pseudomonadati</taxon>
        <taxon>Pseudomonadota</taxon>
        <taxon>Alphaproteobacteria</taxon>
        <taxon>Hyphomicrobiales</taxon>
        <taxon>Nitrobacteraceae</taxon>
        <taxon>Bradyrhizobium</taxon>
    </lineage>
</organism>
<name>A0ABS5GBM2_9BRAD</name>
<keyword evidence="5 8" id="KW-0812">Transmembrane</keyword>
<evidence type="ECO:0000256" key="4">
    <source>
        <dbReference type="ARBA" id="ARBA00022475"/>
    </source>
</evidence>
<dbReference type="Gene3D" id="1.20.1720.10">
    <property type="entry name" value="Multidrug resistance protein D"/>
    <property type="match status" value="1"/>
</dbReference>
<dbReference type="Proteomes" id="UP001314635">
    <property type="component" value="Unassembled WGS sequence"/>
</dbReference>
<evidence type="ECO:0000256" key="3">
    <source>
        <dbReference type="ARBA" id="ARBA00022448"/>
    </source>
</evidence>
<dbReference type="InterPro" id="IPR001958">
    <property type="entry name" value="Tet-R_TetA/multi-R_MdtG-like"/>
</dbReference>
<reference evidence="11" key="1">
    <citation type="journal article" date="2021" name="ISME J.">
        <title>Evolutionary origin and ecological implication of a unique nif island in free-living Bradyrhizobium lineages.</title>
        <authorList>
            <person name="Tao J."/>
        </authorList>
    </citation>
    <scope>NUCLEOTIDE SEQUENCE [LARGE SCALE GENOMIC DNA]</scope>
    <source>
        <strain evidence="11">SZCCT0094</strain>
    </source>
</reference>
<gene>
    <name evidence="10" type="ORF">JQ619_23520</name>
</gene>
<protein>
    <recommendedName>
        <fullName evidence="8">Bcr/CflA family efflux transporter</fullName>
    </recommendedName>
</protein>
<feature type="transmembrane region" description="Helical" evidence="8">
    <location>
        <begin position="76"/>
        <end position="94"/>
    </location>
</feature>
<evidence type="ECO:0000256" key="8">
    <source>
        <dbReference type="RuleBase" id="RU365088"/>
    </source>
</evidence>
<evidence type="ECO:0000256" key="6">
    <source>
        <dbReference type="ARBA" id="ARBA00022989"/>
    </source>
</evidence>
<comment type="similarity">
    <text evidence="2 8">Belongs to the major facilitator superfamily. Bcr/CmlA family.</text>
</comment>
<keyword evidence="6 8" id="KW-1133">Transmembrane helix</keyword>
<evidence type="ECO:0000313" key="10">
    <source>
        <dbReference type="EMBL" id="MBR1138738.1"/>
    </source>
</evidence>
<keyword evidence="7 8" id="KW-0472">Membrane</keyword>
<feature type="transmembrane region" description="Helical" evidence="8">
    <location>
        <begin position="44"/>
        <end position="64"/>
    </location>
</feature>
<proteinExistence type="inferred from homology"/>
<dbReference type="EMBL" id="JAFCLK010000023">
    <property type="protein sequence ID" value="MBR1138738.1"/>
    <property type="molecule type" value="Genomic_DNA"/>
</dbReference>
<evidence type="ECO:0000256" key="1">
    <source>
        <dbReference type="ARBA" id="ARBA00004651"/>
    </source>
</evidence>
<evidence type="ECO:0000256" key="2">
    <source>
        <dbReference type="ARBA" id="ARBA00006236"/>
    </source>
</evidence>
<dbReference type="SUPFAM" id="SSF103473">
    <property type="entry name" value="MFS general substrate transporter"/>
    <property type="match status" value="1"/>
</dbReference>
<feature type="domain" description="Major facilitator superfamily (MFS) profile" evidence="9">
    <location>
        <begin position="9"/>
        <end position="395"/>
    </location>
</feature>
<evidence type="ECO:0000256" key="5">
    <source>
        <dbReference type="ARBA" id="ARBA00022692"/>
    </source>
</evidence>
<keyword evidence="3 8" id="KW-0813">Transport</keyword>
<dbReference type="PROSITE" id="PS50850">
    <property type="entry name" value="MFS"/>
    <property type="match status" value="1"/>
</dbReference>
<feature type="transmembrane region" description="Helical" evidence="8">
    <location>
        <begin position="7"/>
        <end position="24"/>
    </location>
</feature>
<comment type="caution">
    <text evidence="10">The sequence shown here is derived from an EMBL/GenBank/DDBJ whole genome shotgun (WGS) entry which is preliminary data.</text>
</comment>
<feature type="transmembrane region" description="Helical" evidence="8">
    <location>
        <begin position="249"/>
        <end position="267"/>
    </location>
</feature>
<dbReference type="PANTHER" id="PTHR23502">
    <property type="entry name" value="MAJOR FACILITATOR SUPERFAMILY"/>
    <property type="match status" value="1"/>
</dbReference>